<sequence>MGVRHEEHRLVHPGHPLLQTHLTHRPHRLIEYFLLPLMRWILPPVVKGGESVATAPGLERGAGRSAGCGRAVGAEPDRPRRAPAGPSAA</sequence>
<reference evidence="3" key="1">
    <citation type="submission" date="2008-12" db="EMBL/GenBank/DDBJ databases">
        <title>Annotation of Streptomyces ghanaensis ATCC 14672.</title>
        <authorList>
            <consortium name="The Broad Institute Genome Sequencing Platform"/>
            <consortium name="Broad Institute Microbial Sequencing Center"/>
            <person name="Fischbach M."/>
            <person name="Ward D."/>
            <person name="Young S."/>
            <person name="Kodira C.D."/>
            <person name="Zeng Q."/>
            <person name="Koehrsen M."/>
            <person name="Godfrey P."/>
            <person name="Alvarado L."/>
            <person name="Berlin A.M."/>
            <person name="Borenstein D."/>
            <person name="Chen Z."/>
            <person name="Engels R."/>
            <person name="Freedman E."/>
            <person name="Gellesch M."/>
            <person name="Goldberg J."/>
            <person name="Griggs A."/>
            <person name="Gujja S."/>
            <person name="Heiman D.I."/>
            <person name="Hepburn T.A."/>
            <person name="Howarth C."/>
            <person name="Jen D."/>
            <person name="Larson L."/>
            <person name="Lewis B."/>
            <person name="Mehta T."/>
            <person name="Park D."/>
            <person name="Pearson M."/>
            <person name="Roberts A."/>
            <person name="Saif S."/>
            <person name="Shea T.D."/>
            <person name="Shenoy N."/>
            <person name="Sisk P."/>
            <person name="Stolte C."/>
            <person name="Sykes S.N."/>
            <person name="Walk T."/>
            <person name="White J."/>
            <person name="Yandava C."/>
            <person name="Straight P."/>
            <person name="Clardy J."/>
            <person name="Hung D."/>
            <person name="Kolter R."/>
            <person name="Mekalanos J."/>
            <person name="Walker S."/>
            <person name="Walsh C.T."/>
            <person name="Wieland B.L.C."/>
            <person name="Ilzarbe M."/>
            <person name="Galagan J."/>
            <person name="Nusbaum C."/>
            <person name="Birren B."/>
        </authorList>
    </citation>
    <scope>NUCLEOTIDE SEQUENCE [LARGE SCALE GENOMIC DNA]</scope>
    <source>
        <strain evidence="3">ATCC 14672 / DSM 40746 / JCM 4963 / KCTC 9882 / NRRL B-12104 / FH 1290</strain>
    </source>
</reference>
<dbReference type="AlphaFoldDB" id="D5ZT95"/>
<accession>D5ZT95</accession>
<gene>
    <name evidence="2" type="ORF">SSFG_03852</name>
</gene>
<dbReference type="Proteomes" id="UP000003824">
    <property type="component" value="Unassembled WGS sequence"/>
</dbReference>
<feature type="compositionally biased region" description="Low complexity" evidence="1">
    <location>
        <begin position="63"/>
        <end position="74"/>
    </location>
</feature>
<dbReference type="EMBL" id="DS999641">
    <property type="protein sequence ID" value="EFE68608.2"/>
    <property type="molecule type" value="Genomic_DNA"/>
</dbReference>
<protein>
    <submittedName>
        <fullName evidence="2">Predicted protein</fullName>
    </submittedName>
</protein>
<evidence type="ECO:0000256" key="1">
    <source>
        <dbReference type="SAM" id="MobiDB-lite"/>
    </source>
</evidence>
<evidence type="ECO:0000313" key="3">
    <source>
        <dbReference type="Proteomes" id="UP000003824"/>
    </source>
</evidence>
<proteinExistence type="predicted"/>
<feature type="region of interest" description="Disordered" evidence="1">
    <location>
        <begin position="55"/>
        <end position="89"/>
    </location>
</feature>
<organism evidence="2 3">
    <name type="scientific">Streptomyces viridosporus (strain ATCC 14672 / DSM 40746 / JCM 4963 / KCTC 9882 / NRRL B-12104 / FH 1290)</name>
    <name type="common">Streptomyces ghanaensis</name>
    <dbReference type="NCBI Taxonomy" id="566461"/>
    <lineage>
        <taxon>Bacteria</taxon>
        <taxon>Bacillati</taxon>
        <taxon>Actinomycetota</taxon>
        <taxon>Actinomycetes</taxon>
        <taxon>Kitasatosporales</taxon>
        <taxon>Streptomycetaceae</taxon>
        <taxon>Streptomyces</taxon>
    </lineage>
</organism>
<evidence type="ECO:0000313" key="2">
    <source>
        <dbReference type="EMBL" id="EFE68608.2"/>
    </source>
</evidence>
<name>D5ZT95_STRV1</name>